<evidence type="ECO:0000313" key="2">
    <source>
        <dbReference type="Proteomes" id="UP001159363"/>
    </source>
</evidence>
<name>A0ABQ9GN01_9NEOP</name>
<proteinExistence type="predicted"/>
<reference evidence="1 2" key="1">
    <citation type="submission" date="2023-02" db="EMBL/GenBank/DDBJ databases">
        <title>LHISI_Scaffold_Assembly.</title>
        <authorList>
            <person name="Stuart O.P."/>
            <person name="Cleave R."/>
            <person name="Magrath M.J.L."/>
            <person name="Mikheyev A.S."/>
        </authorList>
    </citation>
    <scope>NUCLEOTIDE SEQUENCE [LARGE SCALE GENOMIC DNA]</scope>
    <source>
        <strain evidence="1">Daus_M_001</strain>
        <tissue evidence="1">Leg muscle</tissue>
    </source>
</reference>
<sequence>MSNRNSPVFAASSPLLADMTLRVPDTSLSLVRSRSSEVLLHQIILPQRWMSHDSGMLGWPRAADDSKAAYVESIEKKGLARRLVPTVAAGCRTRTTGLAVLTGGLRRRQEQDGREPPELAPLVLHRPTLFRVPLPLQFALVVPWPSSCCLLDLVPFRAVPSKWEQNFRRFLEAACKEASHNLSLTYSVPDAKEKLAMVSGVLVTVWWAQPRVRSHYAVWAAVTERLACSPPTVTNRVLYPAGLLPDFSAFVGIVPYNAAGRRVFSLISRFSRTFIPALIHAHLTHPHRLSRPQTNTEQYGVAAGQKAGTRNVSASAHAQNITDLVLMSQQNCITVDDRNANAANQMFLVATR</sequence>
<comment type="caution">
    <text evidence="1">The sequence shown here is derived from an EMBL/GenBank/DDBJ whole genome shotgun (WGS) entry which is preliminary data.</text>
</comment>
<dbReference type="EMBL" id="JARBHB010000011">
    <property type="protein sequence ID" value="KAJ8873383.1"/>
    <property type="molecule type" value="Genomic_DNA"/>
</dbReference>
<protein>
    <submittedName>
        <fullName evidence="1">Uncharacterized protein</fullName>
    </submittedName>
</protein>
<accession>A0ABQ9GN01</accession>
<gene>
    <name evidence="1" type="ORF">PR048_027019</name>
</gene>
<organism evidence="1 2">
    <name type="scientific">Dryococelus australis</name>
    <dbReference type="NCBI Taxonomy" id="614101"/>
    <lineage>
        <taxon>Eukaryota</taxon>
        <taxon>Metazoa</taxon>
        <taxon>Ecdysozoa</taxon>
        <taxon>Arthropoda</taxon>
        <taxon>Hexapoda</taxon>
        <taxon>Insecta</taxon>
        <taxon>Pterygota</taxon>
        <taxon>Neoptera</taxon>
        <taxon>Polyneoptera</taxon>
        <taxon>Phasmatodea</taxon>
        <taxon>Verophasmatodea</taxon>
        <taxon>Anareolatae</taxon>
        <taxon>Phasmatidae</taxon>
        <taxon>Eurycanthinae</taxon>
        <taxon>Dryococelus</taxon>
    </lineage>
</organism>
<keyword evidence="2" id="KW-1185">Reference proteome</keyword>
<evidence type="ECO:0000313" key="1">
    <source>
        <dbReference type="EMBL" id="KAJ8873383.1"/>
    </source>
</evidence>
<dbReference type="Proteomes" id="UP001159363">
    <property type="component" value="Chromosome 10"/>
</dbReference>